<keyword evidence="2" id="KW-1133">Transmembrane helix</keyword>
<feature type="compositionally biased region" description="Basic residues" evidence="1">
    <location>
        <begin position="647"/>
        <end position="665"/>
    </location>
</feature>
<feature type="region of interest" description="Disordered" evidence="1">
    <location>
        <begin position="539"/>
        <end position="681"/>
    </location>
</feature>
<gene>
    <name evidence="4" type="ORF">AZOBR_p270156</name>
</gene>
<feature type="chain" id="PRO_5040199663" evidence="3">
    <location>
        <begin position="27"/>
        <end position="681"/>
    </location>
</feature>
<geneLocation type="plasmid" evidence="4 5">
    <name>AZOBR_p2</name>
</geneLocation>
<accession>A0A9P1JXY6</accession>
<feature type="compositionally biased region" description="Pro residues" evidence="1">
    <location>
        <begin position="623"/>
        <end position="632"/>
    </location>
</feature>
<evidence type="ECO:0000256" key="3">
    <source>
        <dbReference type="SAM" id="SignalP"/>
    </source>
</evidence>
<dbReference type="EMBL" id="HE577329">
    <property type="protein sequence ID" value="CCD01960.1"/>
    <property type="molecule type" value="Genomic_DNA"/>
</dbReference>
<keyword evidence="2" id="KW-0472">Membrane</keyword>
<keyword evidence="2" id="KW-0812">Transmembrane</keyword>
<dbReference type="AlphaFoldDB" id="A0A9P1JXY6"/>
<feature type="transmembrane region" description="Helical" evidence="2">
    <location>
        <begin position="205"/>
        <end position="224"/>
    </location>
</feature>
<sequence length="681" mass="71240">MAPVARPLPWLAALLFAAWPSGWAVAQTPDAHAPAAGAPATALEVYAARLEAVAATYPQLPTILSDAFARPNGREAAVHPLRLLRGLLILFAAGTAALLLTRRVLAGPVRKLELDDGAPLLTGALRFVLGLVPVGAFALGVLVVYAIVRPPHPAAPAVLLAVLQAALTVLVTDRLIRFLCAPRRPRLRLIPLEDADARALHRTGVVTVTLAATVLGLIDLLLALGVGGNAIVAIGLPLSTVPFLYLLYRVWRGRAPVARAIARPLGVEVKDHPTLGLWAVAASVYLVALWLVVAAAAVRLEPATGPRMLASLLVALAVPGRRADGPAPARALLPGGGDGGGEGRGGAGDAGAVVGPVRRRRLRHRGHLGVPGGEGQRGDRHRPAAAVQRDGRAFAGLRRLDDGGAGDRPDAGGGPERRGVVARPALGDPAAAAAEVPSGRPGRHRGHDRSVLAGHRDRAAARRGGGGRHRHRVGRAIDHCRYPGRRLLPAGGRVPHGRLCGGRQPARHGGRHIPALLEAAPPPRRGAHAALRPDQGADQLQPRLGADAPGVPCPAGDRHGAGQEAGEGRRQGAFRRPGDGAKLHRTVEVPGRAAGGGRRGDHRRQVHHQAQRAVRHPARGVPSPDPRLPGPWHPSGRARRGGAGGRSGRRQPNHRLRRRPGHERHRQGERSRGVTPVTPPP</sequence>
<evidence type="ECO:0000313" key="4">
    <source>
        <dbReference type="EMBL" id="CCD01960.1"/>
    </source>
</evidence>
<feature type="compositionally biased region" description="Basic and acidic residues" evidence="1">
    <location>
        <begin position="556"/>
        <end position="587"/>
    </location>
</feature>
<feature type="region of interest" description="Disordered" evidence="1">
    <location>
        <begin position="333"/>
        <end position="472"/>
    </location>
</feature>
<protein>
    <submittedName>
        <fullName evidence="4">Uncharacterized protein</fullName>
    </submittedName>
</protein>
<feature type="transmembrane region" description="Helical" evidence="2">
    <location>
        <begin position="275"/>
        <end position="298"/>
    </location>
</feature>
<evidence type="ECO:0000256" key="1">
    <source>
        <dbReference type="SAM" id="MobiDB-lite"/>
    </source>
</evidence>
<feature type="compositionally biased region" description="Basic residues" evidence="1">
    <location>
        <begin position="357"/>
        <end position="367"/>
    </location>
</feature>
<feature type="compositionally biased region" description="Basic and acidic residues" evidence="1">
    <location>
        <begin position="448"/>
        <end position="460"/>
    </location>
</feature>
<organism evidence="4 5">
    <name type="scientific">Azospirillum baldaniorum</name>
    <dbReference type="NCBI Taxonomy" id="1064539"/>
    <lineage>
        <taxon>Bacteria</taxon>
        <taxon>Pseudomonadati</taxon>
        <taxon>Pseudomonadota</taxon>
        <taxon>Alphaproteobacteria</taxon>
        <taxon>Rhodospirillales</taxon>
        <taxon>Azospirillaceae</taxon>
        <taxon>Azospirillum</taxon>
    </lineage>
</organism>
<name>A0A9P1JXY6_9PROT</name>
<feature type="transmembrane region" description="Helical" evidence="2">
    <location>
        <begin position="154"/>
        <end position="176"/>
    </location>
</feature>
<reference evidence="4 5" key="1">
    <citation type="journal article" date="2011" name="PLoS Genet.">
        <title>Azospirillum genomes reveal transition of bacteria from aquatic to terrestrial environments.</title>
        <authorList>
            <person name="Wisniewski-Dye F."/>
            <person name="Borziak K."/>
            <person name="Khalsa-Moyers G."/>
            <person name="Alexandre G."/>
            <person name="Sukharnikov L.O."/>
            <person name="Wuichet K."/>
            <person name="Hurst G.B."/>
            <person name="McDonald W.H."/>
            <person name="Robertson J.S."/>
            <person name="Barbe V."/>
            <person name="Calteau A."/>
            <person name="Rouy Z."/>
            <person name="Mangenot S."/>
            <person name="Prigent-Combaret C."/>
            <person name="Normand P."/>
            <person name="Boyer M."/>
            <person name="Siguier P."/>
            <person name="Dessaux Y."/>
            <person name="Elmerich C."/>
            <person name="Condemine G."/>
            <person name="Krishnen G."/>
            <person name="Kennedy I."/>
            <person name="Paterson A.H."/>
            <person name="Gonzalez V."/>
            <person name="Mavingui P."/>
            <person name="Zhulin I.B."/>
        </authorList>
    </citation>
    <scope>NUCLEOTIDE SEQUENCE [LARGE SCALE GENOMIC DNA]</scope>
    <source>
        <strain evidence="4 5">Sp245</strain>
    </source>
</reference>
<keyword evidence="4" id="KW-0614">Plasmid</keyword>
<evidence type="ECO:0000256" key="2">
    <source>
        <dbReference type="SAM" id="Phobius"/>
    </source>
</evidence>
<feature type="transmembrane region" description="Helical" evidence="2">
    <location>
        <begin position="83"/>
        <end position="105"/>
    </location>
</feature>
<feature type="compositionally biased region" description="Basic residues" evidence="1">
    <location>
        <begin position="600"/>
        <end position="618"/>
    </location>
</feature>
<keyword evidence="3" id="KW-0732">Signal</keyword>
<feature type="compositionally biased region" description="Basic and acidic residues" evidence="1">
    <location>
        <begin position="398"/>
        <end position="419"/>
    </location>
</feature>
<proteinExistence type="predicted"/>
<dbReference type="Proteomes" id="UP000007319">
    <property type="component" value="Plasmid AZOBR_p2"/>
</dbReference>
<feature type="transmembrane region" description="Helical" evidence="2">
    <location>
        <begin position="230"/>
        <end position="248"/>
    </location>
</feature>
<feature type="compositionally biased region" description="Gly residues" evidence="1">
    <location>
        <begin position="334"/>
        <end position="349"/>
    </location>
</feature>
<feature type="signal peptide" evidence="3">
    <location>
        <begin position="1"/>
        <end position="26"/>
    </location>
</feature>
<dbReference type="KEGG" id="abs:AZOBR_p270156"/>
<feature type="transmembrane region" description="Helical" evidence="2">
    <location>
        <begin position="125"/>
        <end position="148"/>
    </location>
</feature>
<evidence type="ECO:0000313" key="5">
    <source>
        <dbReference type="Proteomes" id="UP000007319"/>
    </source>
</evidence>
<keyword evidence="5" id="KW-1185">Reference proteome</keyword>